<gene>
    <name evidence="2" type="ORF">PROFUN_07574</name>
</gene>
<protein>
    <submittedName>
        <fullName evidence="2">Uncharacterized protein</fullName>
    </submittedName>
</protein>
<keyword evidence="3" id="KW-1185">Reference proteome</keyword>
<feature type="coiled-coil region" evidence="1">
    <location>
        <begin position="259"/>
        <end position="289"/>
    </location>
</feature>
<proteinExistence type="predicted"/>
<evidence type="ECO:0000313" key="3">
    <source>
        <dbReference type="Proteomes" id="UP000241769"/>
    </source>
</evidence>
<dbReference type="AlphaFoldDB" id="A0A2P6NLS8"/>
<name>A0A2P6NLS8_9EUKA</name>
<keyword evidence="1" id="KW-0175">Coiled coil</keyword>
<dbReference type="Proteomes" id="UP000241769">
    <property type="component" value="Unassembled WGS sequence"/>
</dbReference>
<evidence type="ECO:0000256" key="1">
    <source>
        <dbReference type="SAM" id="Coils"/>
    </source>
</evidence>
<comment type="caution">
    <text evidence="2">The sequence shown here is derived from an EMBL/GenBank/DDBJ whole genome shotgun (WGS) entry which is preliminary data.</text>
</comment>
<accession>A0A2P6NLS8</accession>
<dbReference type="InParanoid" id="A0A2P6NLS8"/>
<organism evidence="2 3">
    <name type="scientific">Planoprotostelium fungivorum</name>
    <dbReference type="NCBI Taxonomy" id="1890364"/>
    <lineage>
        <taxon>Eukaryota</taxon>
        <taxon>Amoebozoa</taxon>
        <taxon>Evosea</taxon>
        <taxon>Variosea</taxon>
        <taxon>Cavosteliida</taxon>
        <taxon>Cavosteliaceae</taxon>
        <taxon>Planoprotostelium</taxon>
    </lineage>
</organism>
<dbReference type="EMBL" id="MDYQ01000054">
    <property type="protein sequence ID" value="PRP84920.1"/>
    <property type="molecule type" value="Genomic_DNA"/>
</dbReference>
<reference evidence="2 3" key="1">
    <citation type="journal article" date="2018" name="Genome Biol. Evol.">
        <title>Multiple Roots of Fruiting Body Formation in Amoebozoa.</title>
        <authorList>
            <person name="Hillmann F."/>
            <person name="Forbes G."/>
            <person name="Novohradska S."/>
            <person name="Ferling I."/>
            <person name="Riege K."/>
            <person name="Groth M."/>
            <person name="Westermann M."/>
            <person name="Marz M."/>
            <person name="Spaller T."/>
            <person name="Winckler T."/>
            <person name="Schaap P."/>
            <person name="Glockner G."/>
        </authorList>
    </citation>
    <scope>NUCLEOTIDE SEQUENCE [LARGE SCALE GENOMIC DNA]</scope>
    <source>
        <strain evidence="2 3">Jena</strain>
    </source>
</reference>
<sequence length="316" mass="36728">MQPFQKYTYHVRENGDIEWNSREWNVFVEVLLRHVEKQPPPPDTFATTRLRIFHQDSTSNSTQRQLTDGEEVPHGEFRPVCYLFRGDFLPSGNADGLFWKPSRGTVHVGGALERRYHYGNFRGMRIRRQVSFLEGSDWALIEYNTCPSQPIVRLSDFRTLPACDWRPIVHTVASGLMHEELENSQMVQNVLPLPPTRVHIEKSMNRQRNLQPPNVTPTPPISQNMGPLTLTPTFALPNIPLASMQPQLSQRERKTPRVLNQHELDLQRLQQITVELRQASEMARRYNQLVMDLGERHREILISMTQNNTDGFDTER</sequence>
<evidence type="ECO:0000313" key="2">
    <source>
        <dbReference type="EMBL" id="PRP84920.1"/>
    </source>
</evidence>